<dbReference type="PANTHER" id="PTHR11439:SF467">
    <property type="entry name" value="INTEGRASE CATALYTIC DOMAIN-CONTAINING PROTEIN"/>
    <property type="match status" value="1"/>
</dbReference>
<sequence length="1101" mass="125806">MELKSWIFCRYGSPIVINHPKTSPNIDKSTFKCTHCNKTDPTSLDIPQFQSNDSWYDQENNEELRKNSKKTSTTTVTEIKTKANVAEKAFALVAAIDHCGKFLNTFTPVINSAWIIDSGATDHMTFDSRQVSPLRLSSQKIVSTANEFCVIKDIQTKQTIGCGIKRGKLYYLDLQSKDSNNLQQAFMANGSEEEKKKFEICLFAKSDISSFRCDICELAKSHRASFPLILNKSLLPFMVIHFDVWGPSKVPTLRGSRWFVTFIDDCTRMTWLCLMKTKDEVNLLFQNFYKIIETQYNAKVRVLHSDNGGEYQSFDLQKYLEEHDIIHQTTCSNTPQQNGVAERKNQHWLEVVCASLIAAKIPISYWGEAITSVAYLINRVLSSSINFQTPLQALTNVVVAPIIPNLPPRVFGCVAFVHLHKHQRTKLTSHALQCVFVGYALHKKGYRCYHPPTRRMFITMDVLFHEDSMYFSSESELQGGYHKKIQTLDYDYHISEKDESGQSELVNQEAGELDMSGQQFGSEDVFTEIPNQSSSAEGVLNLEPDPFMKRLPHRHNRGIPKPIYEPEFFTKVKYPMSNYVSNHRLSESNKSFVNQLSTVAIPNTMDEEMKSLQKNETWELVECPPGKKPVGCRWIYIVKYKADGSIERFKARLVVKGYTQTYGIGYTETFAPVAKINTVRVLLSLAANLDWPLQQFNVKNAFLHGELSEEVYIDLLPGCMVSEKQCQKVCELKKSLYGLKQSPRAWFGRFTKSMRAFGYHQSNSDHTLFLKKQHGKITTLIVYVDDMVVTGNDLEERKALQNYLSREFEMKDLGHLKYFLGIEVSRSSEGIFLSQRKYALDLLQETGMSGCQPINTPIEEGLKLCVEPNQVSTDKGRYQRLVGRLMYLAHTRPDLAYTLSVVSQYMHNPGEQHMNTVMCILRYLKNVPRKGILFAKNVDHKSIEVYTDADWAGAVDDKRSTSGYFTFVGGNLVTWKSKKQNAVTRLSVEAEFRGMTLGLCETLWLRLFLQDLGYLSRQPIRLFCDNKVACDIAHNPVQHDCTKHVEVDRFFIKEKLDDKIVELPKIRSEDQLADILTKAVSSQVFSKFLDKLGMCNIYAPT</sequence>
<dbReference type="Pfam" id="PF07727">
    <property type="entry name" value="RVT_2"/>
    <property type="match status" value="1"/>
</dbReference>
<dbReference type="PANTHER" id="PTHR11439">
    <property type="entry name" value="GAG-POL-RELATED RETROTRANSPOSON"/>
    <property type="match status" value="1"/>
</dbReference>
<dbReference type="SUPFAM" id="SSF53098">
    <property type="entry name" value="Ribonuclease H-like"/>
    <property type="match status" value="1"/>
</dbReference>
<dbReference type="InterPro" id="IPR012337">
    <property type="entry name" value="RNaseH-like_sf"/>
</dbReference>
<dbReference type="GO" id="GO:0015074">
    <property type="term" value="P:DNA integration"/>
    <property type="evidence" value="ECO:0007669"/>
    <property type="project" value="InterPro"/>
</dbReference>
<evidence type="ECO:0000313" key="2">
    <source>
        <dbReference type="EMBL" id="CAN83721.1"/>
    </source>
</evidence>
<feature type="domain" description="Integrase catalytic" evidence="1">
    <location>
        <begin position="232"/>
        <end position="398"/>
    </location>
</feature>
<dbReference type="InterPro" id="IPR001584">
    <property type="entry name" value="Integrase_cat-core"/>
</dbReference>
<dbReference type="CDD" id="cd09272">
    <property type="entry name" value="RNase_HI_RT_Ty1"/>
    <property type="match status" value="1"/>
</dbReference>
<dbReference type="Gene3D" id="3.30.420.10">
    <property type="entry name" value="Ribonuclease H-like superfamily/Ribonuclease H"/>
    <property type="match status" value="1"/>
</dbReference>
<dbReference type="InterPro" id="IPR057670">
    <property type="entry name" value="SH3_retrovirus"/>
</dbReference>
<dbReference type="PROSITE" id="PS50994">
    <property type="entry name" value="INTEGRASE"/>
    <property type="match status" value="1"/>
</dbReference>
<dbReference type="EMBL" id="AM475616">
    <property type="protein sequence ID" value="CAN83721.1"/>
    <property type="molecule type" value="Genomic_DNA"/>
</dbReference>
<dbReference type="InterPro" id="IPR036397">
    <property type="entry name" value="RNaseH_sf"/>
</dbReference>
<dbReference type="SUPFAM" id="SSF56672">
    <property type="entry name" value="DNA/RNA polymerases"/>
    <property type="match status" value="1"/>
</dbReference>
<gene>
    <name evidence="2" type="ORF">VITISV_003961</name>
</gene>
<proteinExistence type="predicted"/>
<protein>
    <recommendedName>
        <fullName evidence="1">Integrase catalytic domain-containing protein</fullName>
    </recommendedName>
</protein>
<reference evidence="2" key="1">
    <citation type="journal article" date="2007" name="PLoS ONE">
        <title>The first genome sequence of an elite grapevine cultivar (Pinot noir Vitis vinifera L.): coping with a highly heterozygous genome.</title>
        <authorList>
            <person name="Velasco R."/>
            <person name="Zharkikh A."/>
            <person name="Troggio M."/>
            <person name="Cartwright D.A."/>
            <person name="Cestaro A."/>
            <person name="Pruss D."/>
            <person name="Pindo M."/>
            <person name="FitzGerald L.M."/>
            <person name="Vezzulli S."/>
            <person name="Reid J."/>
            <person name="Malacarne G."/>
            <person name="Iliev D."/>
            <person name="Coppola G."/>
            <person name="Wardell B."/>
            <person name="Micheletti D."/>
            <person name="Macalma T."/>
            <person name="Facci M."/>
            <person name="Mitchell J.T."/>
            <person name="Perazzolli M."/>
            <person name="Eldredge G."/>
            <person name="Gatto P."/>
            <person name="Oyzerski R."/>
            <person name="Moretto M."/>
            <person name="Gutin N."/>
            <person name="Stefanini M."/>
            <person name="Chen Y."/>
            <person name="Segala C."/>
            <person name="Davenport C."/>
            <person name="Dematte L."/>
            <person name="Mraz A."/>
            <person name="Battilana J."/>
            <person name="Stormo K."/>
            <person name="Costa F."/>
            <person name="Tao Q."/>
            <person name="Si-Ammour A."/>
            <person name="Harkins T."/>
            <person name="Lackey A."/>
            <person name="Perbost C."/>
            <person name="Taillon B."/>
            <person name="Stella A."/>
            <person name="Solovyev V."/>
            <person name="Fawcett J.A."/>
            <person name="Sterck L."/>
            <person name="Vandepoele K."/>
            <person name="Grando S.M."/>
            <person name="Toppo S."/>
            <person name="Moser C."/>
            <person name="Lanchbury J."/>
            <person name="Bogden R."/>
            <person name="Skolnick M."/>
            <person name="Sgaramella V."/>
            <person name="Bhatnagar S.K."/>
            <person name="Fontana P."/>
            <person name="Gutin A."/>
            <person name="Van de Peer Y."/>
            <person name="Salamini F."/>
            <person name="Viola R."/>
        </authorList>
    </citation>
    <scope>NUCLEOTIDE SEQUENCE</scope>
</reference>
<name>A5BYB7_VITVI</name>
<dbReference type="InterPro" id="IPR043502">
    <property type="entry name" value="DNA/RNA_pol_sf"/>
</dbReference>
<dbReference type="GO" id="GO:0003676">
    <property type="term" value="F:nucleic acid binding"/>
    <property type="evidence" value="ECO:0007669"/>
    <property type="project" value="InterPro"/>
</dbReference>
<accession>A5BYB7</accession>
<organism evidence="2">
    <name type="scientific">Vitis vinifera</name>
    <name type="common">Grape</name>
    <dbReference type="NCBI Taxonomy" id="29760"/>
    <lineage>
        <taxon>Eukaryota</taxon>
        <taxon>Viridiplantae</taxon>
        <taxon>Streptophyta</taxon>
        <taxon>Embryophyta</taxon>
        <taxon>Tracheophyta</taxon>
        <taxon>Spermatophyta</taxon>
        <taxon>Magnoliopsida</taxon>
        <taxon>eudicotyledons</taxon>
        <taxon>Gunneridae</taxon>
        <taxon>Pentapetalae</taxon>
        <taxon>rosids</taxon>
        <taxon>Vitales</taxon>
        <taxon>Vitaceae</taxon>
        <taxon>Viteae</taxon>
        <taxon>Vitis</taxon>
    </lineage>
</organism>
<dbReference type="Pfam" id="PF25597">
    <property type="entry name" value="SH3_retrovirus"/>
    <property type="match status" value="1"/>
</dbReference>
<dbReference type="Pfam" id="PF00665">
    <property type="entry name" value="rve"/>
    <property type="match status" value="1"/>
</dbReference>
<dbReference type="AlphaFoldDB" id="A5BYB7"/>
<evidence type="ECO:0000259" key="1">
    <source>
        <dbReference type="PROSITE" id="PS50994"/>
    </source>
</evidence>
<dbReference type="InterPro" id="IPR013103">
    <property type="entry name" value="RVT_2"/>
</dbReference>